<gene>
    <name evidence="2" type="ORF">PU630_03645</name>
</gene>
<feature type="region of interest" description="Disordered" evidence="1">
    <location>
        <begin position="48"/>
        <end position="71"/>
    </location>
</feature>
<name>A0ABY8C4B0_9MICO</name>
<accession>A0ABY8C4B0</accession>
<reference evidence="2 3" key="1">
    <citation type="submission" date="2023-03" db="EMBL/GenBank/DDBJ databases">
        <title>Genome sequence of Microbacterium sp. KACC 23027.</title>
        <authorList>
            <person name="Kim S."/>
            <person name="Heo J."/>
            <person name="Kwon S.-W."/>
        </authorList>
    </citation>
    <scope>NUCLEOTIDE SEQUENCE [LARGE SCALE GENOMIC DNA]</scope>
    <source>
        <strain evidence="2 3">KACC 23027</strain>
    </source>
</reference>
<evidence type="ECO:0000256" key="1">
    <source>
        <dbReference type="SAM" id="MobiDB-lite"/>
    </source>
</evidence>
<dbReference type="RefSeq" id="WP_275278996.1">
    <property type="nucleotide sequence ID" value="NZ_CP119108.1"/>
</dbReference>
<sequence length="71" mass="8325">MDEHPRATFTPETATIRELLIELQKVERGRDREDCLRLRSRERMLMAELRRRRQRPDEPAAQPVSANGTAP</sequence>
<organism evidence="2 3">
    <name type="scientific">Microbacterium horticulturae</name>
    <dbReference type="NCBI Taxonomy" id="3028316"/>
    <lineage>
        <taxon>Bacteria</taxon>
        <taxon>Bacillati</taxon>
        <taxon>Actinomycetota</taxon>
        <taxon>Actinomycetes</taxon>
        <taxon>Micrococcales</taxon>
        <taxon>Microbacteriaceae</taxon>
        <taxon>Microbacterium</taxon>
    </lineage>
</organism>
<evidence type="ECO:0000313" key="2">
    <source>
        <dbReference type="EMBL" id="WEG09673.1"/>
    </source>
</evidence>
<proteinExistence type="predicted"/>
<dbReference type="EMBL" id="CP119108">
    <property type="protein sequence ID" value="WEG09673.1"/>
    <property type="molecule type" value="Genomic_DNA"/>
</dbReference>
<evidence type="ECO:0000313" key="3">
    <source>
        <dbReference type="Proteomes" id="UP001214553"/>
    </source>
</evidence>
<keyword evidence="3" id="KW-1185">Reference proteome</keyword>
<dbReference type="Proteomes" id="UP001214553">
    <property type="component" value="Chromosome"/>
</dbReference>
<protein>
    <submittedName>
        <fullName evidence="2">Uncharacterized protein</fullName>
    </submittedName>
</protein>